<gene>
    <name evidence="6" type="ORF">CCOS01_15426</name>
</gene>
<keyword evidence="2" id="KW-0285">Flavoprotein</keyword>
<dbReference type="PANTHER" id="PTHR42973:SF53">
    <property type="entry name" value="FAD-BINDING PCMH-TYPE DOMAIN-CONTAINING PROTEIN-RELATED"/>
    <property type="match status" value="1"/>
</dbReference>
<name>A0AAI9YH17_9PEZI</name>
<dbReference type="InterPro" id="IPR036318">
    <property type="entry name" value="FAD-bd_PCMH-like_sf"/>
</dbReference>
<proteinExistence type="inferred from homology"/>
<dbReference type="GO" id="GO:0071949">
    <property type="term" value="F:FAD binding"/>
    <property type="evidence" value="ECO:0007669"/>
    <property type="project" value="InterPro"/>
</dbReference>
<dbReference type="RefSeq" id="XP_060305709.1">
    <property type="nucleotide sequence ID" value="XM_060463565.1"/>
</dbReference>
<dbReference type="Proteomes" id="UP001240678">
    <property type="component" value="Unassembled WGS sequence"/>
</dbReference>
<evidence type="ECO:0000313" key="7">
    <source>
        <dbReference type="Proteomes" id="UP001240678"/>
    </source>
</evidence>
<dbReference type="InterPro" id="IPR050416">
    <property type="entry name" value="FAD-linked_Oxidoreductase"/>
</dbReference>
<keyword evidence="4" id="KW-0560">Oxidoreductase</keyword>
<dbReference type="AlphaFoldDB" id="A0AAI9YH17"/>
<feature type="domain" description="FAD-binding PCMH-type" evidence="5">
    <location>
        <begin position="9"/>
        <end position="182"/>
    </location>
</feature>
<dbReference type="PROSITE" id="PS51387">
    <property type="entry name" value="FAD_PCMH"/>
    <property type="match status" value="1"/>
</dbReference>
<evidence type="ECO:0000259" key="5">
    <source>
        <dbReference type="PROSITE" id="PS51387"/>
    </source>
</evidence>
<keyword evidence="7" id="KW-1185">Reference proteome</keyword>
<evidence type="ECO:0000256" key="3">
    <source>
        <dbReference type="ARBA" id="ARBA00022827"/>
    </source>
</evidence>
<evidence type="ECO:0000256" key="2">
    <source>
        <dbReference type="ARBA" id="ARBA00022630"/>
    </source>
</evidence>
<dbReference type="InterPro" id="IPR016169">
    <property type="entry name" value="FAD-bd_PCMH_sub2"/>
</dbReference>
<dbReference type="Gene3D" id="3.30.465.10">
    <property type="match status" value="1"/>
</dbReference>
<dbReference type="InterPro" id="IPR016166">
    <property type="entry name" value="FAD-bd_PCMH"/>
</dbReference>
<evidence type="ECO:0000313" key="6">
    <source>
        <dbReference type="EMBL" id="KAK1509332.1"/>
    </source>
</evidence>
<organism evidence="6 7">
    <name type="scientific">Colletotrichum costaricense</name>
    <dbReference type="NCBI Taxonomy" id="1209916"/>
    <lineage>
        <taxon>Eukaryota</taxon>
        <taxon>Fungi</taxon>
        <taxon>Dikarya</taxon>
        <taxon>Ascomycota</taxon>
        <taxon>Pezizomycotina</taxon>
        <taxon>Sordariomycetes</taxon>
        <taxon>Hypocreomycetidae</taxon>
        <taxon>Glomerellales</taxon>
        <taxon>Glomerellaceae</taxon>
        <taxon>Colletotrichum</taxon>
        <taxon>Colletotrichum acutatum species complex</taxon>
    </lineage>
</organism>
<dbReference type="Pfam" id="PF01565">
    <property type="entry name" value="FAD_binding_4"/>
    <property type="match status" value="1"/>
</dbReference>
<reference evidence="6 7" key="1">
    <citation type="submission" date="2016-10" db="EMBL/GenBank/DDBJ databases">
        <title>The genome sequence of Colletotrichum fioriniae PJ7.</title>
        <authorList>
            <person name="Baroncelli R."/>
        </authorList>
    </citation>
    <scope>NUCLEOTIDE SEQUENCE [LARGE SCALE GENOMIC DNA]</scope>
    <source>
        <strain evidence="6 7">IMI 309622</strain>
    </source>
</reference>
<dbReference type="InterPro" id="IPR006094">
    <property type="entry name" value="Oxid_FAD_bind_N"/>
</dbReference>
<dbReference type="GeneID" id="85347112"/>
<sequence length="450" mass="48475">MHTIHSAEEWLRPACIFMPDTSEAMGHAVKELSKQNVPFAVRGGGWMPVPGAANINSSGVLLSTQNLTGLELSDNGTSVSVASGHDWSDVYEYLSPHGLTAVGSRIGVVGVPGFLLGGGMSFLSNEHGWGSANVIGYKVVLACGSVVYVTATNDYSDLFWALRGGGNSFAIVTRFDLKTVEAAEVAVGSVGYGAGQRDSFIKNLFDFSQNGVLDQRAFVLPTISFVPAASSNITYSAKLFYNGANDTTPGSLADFLPPKATSQISSTFSIRTMANWTAESDEGFDRVHGQNFRFHGFTILANLDAMYEAHDTFFNYAKEHGTGITGFIATLAMNPIAKSFLVNNRGEDPAGDPMGVNADAGPYFMCEQTFSWSFKNETELMTKLIAGVNSELDVKLAGVLWPFVPLNNAGDTQDVFSGYDSTNVERLNRINKKYDPHGTYTRLMIGGFKL</sequence>
<dbReference type="EMBL" id="MOOE01000024">
    <property type="protein sequence ID" value="KAK1509332.1"/>
    <property type="molecule type" value="Genomic_DNA"/>
</dbReference>
<dbReference type="SUPFAM" id="SSF56176">
    <property type="entry name" value="FAD-binding/transporter-associated domain-like"/>
    <property type="match status" value="1"/>
</dbReference>
<evidence type="ECO:0000256" key="1">
    <source>
        <dbReference type="ARBA" id="ARBA00005466"/>
    </source>
</evidence>
<comment type="caution">
    <text evidence="6">The sequence shown here is derived from an EMBL/GenBank/DDBJ whole genome shotgun (WGS) entry which is preliminary data.</text>
</comment>
<protein>
    <submittedName>
        <fullName evidence="6">FAD binding domain-containing protein</fullName>
    </submittedName>
</protein>
<evidence type="ECO:0000256" key="4">
    <source>
        <dbReference type="ARBA" id="ARBA00023002"/>
    </source>
</evidence>
<dbReference type="PANTHER" id="PTHR42973">
    <property type="entry name" value="BINDING OXIDOREDUCTASE, PUTATIVE (AFU_ORTHOLOGUE AFUA_1G17690)-RELATED"/>
    <property type="match status" value="1"/>
</dbReference>
<keyword evidence="3" id="KW-0274">FAD</keyword>
<dbReference type="GO" id="GO:0016491">
    <property type="term" value="F:oxidoreductase activity"/>
    <property type="evidence" value="ECO:0007669"/>
    <property type="project" value="UniProtKB-KW"/>
</dbReference>
<accession>A0AAI9YH17</accession>
<comment type="similarity">
    <text evidence="1">Belongs to the oxygen-dependent FAD-linked oxidoreductase family.</text>
</comment>